<evidence type="ECO:0000256" key="1">
    <source>
        <dbReference type="SAM" id="MobiDB-lite"/>
    </source>
</evidence>
<sequence>MSDSQKDEESIGSEEQQDNKKDKKKDKKKERREKKKQKKENKTIEKIQKEISRRSSSQLQPGRRHSSVDQNLRYTIYFRPSGPQQSNSIKDLLPIIQKEKKSHQNHHKKKKNVTVSHESSIPLRDRDHLDAVDFLNRISTLKARESLLNLHHPLKKDSWFNFHSRLGSKTNKFNYHKRRCGSCLEVNEECSCDDPTTCVESQHQSDWATLVMPRRESPIRKEQSLEWLEELERKSKINCRTLVEEKFSKKREICCFPFNTFNIFSKNDIEVVDFYVKH</sequence>
<feature type="compositionally biased region" description="Basic residues" evidence="1">
    <location>
        <begin position="22"/>
        <end position="39"/>
    </location>
</feature>
<proteinExistence type="predicted"/>
<feature type="region of interest" description="Disordered" evidence="1">
    <location>
        <begin position="1"/>
        <end position="71"/>
    </location>
</feature>
<keyword evidence="3" id="KW-1185">Reference proteome</keyword>
<feature type="compositionally biased region" description="Basic and acidic residues" evidence="1">
    <location>
        <begin position="40"/>
        <end position="53"/>
    </location>
</feature>
<feature type="compositionally biased region" description="Basic residues" evidence="1">
    <location>
        <begin position="100"/>
        <end position="112"/>
    </location>
</feature>
<reference evidence="2 3" key="1">
    <citation type="submission" date="2015-04" db="EMBL/GenBank/DDBJ databases">
        <authorList>
            <person name="Syromyatnikov M.Y."/>
            <person name="Popov V.N."/>
        </authorList>
    </citation>
    <scope>NUCLEOTIDE SEQUENCE [LARGE SCALE GENOMIC DNA]</scope>
</reference>
<feature type="region of interest" description="Disordered" evidence="1">
    <location>
        <begin position="99"/>
        <end position="119"/>
    </location>
</feature>
<dbReference type="EMBL" id="CVRI01000055">
    <property type="protein sequence ID" value="CRL01130.1"/>
    <property type="molecule type" value="Genomic_DNA"/>
</dbReference>
<gene>
    <name evidence="2" type="ORF">CLUMA_CG014686</name>
</gene>
<accession>A0A1J1IN04</accession>
<evidence type="ECO:0000313" key="2">
    <source>
        <dbReference type="EMBL" id="CRL01130.1"/>
    </source>
</evidence>
<dbReference type="AlphaFoldDB" id="A0A1J1IN04"/>
<evidence type="ECO:0000313" key="3">
    <source>
        <dbReference type="Proteomes" id="UP000183832"/>
    </source>
</evidence>
<dbReference type="Proteomes" id="UP000183832">
    <property type="component" value="Unassembled WGS sequence"/>
</dbReference>
<protein>
    <submittedName>
        <fullName evidence="2">CLUMA_CG014686, isoform A</fullName>
    </submittedName>
</protein>
<organism evidence="2 3">
    <name type="scientific">Clunio marinus</name>
    <dbReference type="NCBI Taxonomy" id="568069"/>
    <lineage>
        <taxon>Eukaryota</taxon>
        <taxon>Metazoa</taxon>
        <taxon>Ecdysozoa</taxon>
        <taxon>Arthropoda</taxon>
        <taxon>Hexapoda</taxon>
        <taxon>Insecta</taxon>
        <taxon>Pterygota</taxon>
        <taxon>Neoptera</taxon>
        <taxon>Endopterygota</taxon>
        <taxon>Diptera</taxon>
        <taxon>Nematocera</taxon>
        <taxon>Chironomoidea</taxon>
        <taxon>Chironomidae</taxon>
        <taxon>Clunio</taxon>
    </lineage>
</organism>
<name>A0A1J1IN04_9DIPT</name>